<comment type="caution">
    <text evidence="3">The sequence shown here is derived from an EMBL/GenBank/DDBJ whole genome shotgun (WGS) entry which is preliminary data.</text>
</comment>
<dbReference type="InterPro" id="IPR023220">
    <property type="entry name" value="T4SS_VirB5-domain"/>
</dbReference>
<feature type="chain" id="PRO_5042521539" evidence="2">
    <location>
        <begin position="23"/>
        <end position="265"/>
    </location>
</feature>
<protein>
    <submittedName>
        <fullName evidence="3">Uncharacterized protein</fullName>
    </submittedName>
</protein>
<evidence type="ECO:0000313" key="3">
    <source>
        <dbReference type="EMBL" id="MDR6101885.1"/>
    </source>
</evidence>
<reference evidence="3" key="1">
    <citation type="submission" date="2023-08" db="EMBL/GenBank/DDBJ databases">
        <title>Functional and genomic diversity of the sorghum phyllosphere microbiome.</title>
        <authorList>
            <person name="Shade A."/>
        </authorList>
    </citation>
    <scope>NUCLEOTIDE SEQUENCE</scope>
    <source>
        <strain evidence="3">SORGH_AS_0974</strain>
    </source>
</reference>
<keyword evidence="2" id="KW-0732">Signal</keyword>
<name>A0AAJ2BLP5_9HYPH</name>
<accession>A0AAJ2BLP5</accession>
<feature type="compositionally biased region" description="Basic and acidic residues" evidence="1">
    <location>
        <begin position="104"/>
        <end position="116"/>
    </location>
</feature>
<dbReference type="Pfam" id="PF07996">
    <property type="entry name" value="T4SS"/>
    <property type="match status" value="1"/>
</dbReference>
<evidence type="ECO:0000256" key="2">
    <source>
        <dbReference type="SAM" id="SignalP"/>
    </source>
</evidence>
<dbReference type="AlphaFoldDB" id="A0AAJ2BLP5"/>
<evidence type="ECO:0000256" key="1">
    <source>
        <dbReference type="SAM" id="MobiDB-lite"/>
    </source>
</evidence>
<dbReference type="RefSeq" id="WP_309770784.1">
    <property type="nucleotide sequence ID" value="NZ_JAVIZC010000002.1"/>
</dbReference>
<dbReference type="InterPro" id="IPR014158">
    <property type="entry name" value="T4SS_VirB5"/>
</dbReference>
<proteinExistence type="predicted"/>
<feature type="signal peptide" evidence="2">
    <location>
        <begin position="1"/>
        <end position="22"/>
    </location>
</feature>
<evidence type="ECO:0000313" key="4">
    <source>
        <dbReference type="Proteomes" id="UP001255601"/>
    </source>
</evidence>
<dbReference type="Proteomes" id="UP001255601">
    <property type="component" value="Unassembled WGS sequence"/>
</dbReference>
<sequence>MNRYLTLALLCGASSVAPVNFAFICNAAAQETITPVEEPATRTAPSGQDDADETHDTVAIQQIMKIVELSRLIAGGISQLFSSAKDQKQVLDQIYDGQTGSRDVPAKTEEADREGGRGLREMKEGALNGGIEGPPAVVDAFNRFRTTFKLDDAFELKDDELLGKRMLAQLGAMGAVAASTAESSYKRANSSMLRLDAYIKALNGSQDLKTSIDINTRAVIELTQQTNESIRTQSAISSIISTYFMALASEASEKDWVEGLKEFNR</sequence>
<feature type="region of interest" description="Disordered" evidence="1">
    <location>
        <begin position="95"/>
        <end position="116"/>
    </location>
</feature>
<organism evidence="3 4">
    <name type="scientific">Agrobacterium larrymoorei</name>
    <dbReference type="NCBI Taxonomy" id="160699"/>
    <lineage>
        <taxon>Bacteria</taxon>
        <taxon>Pseudomonadati</taxon>
        <taxon>Pseudomonadota</taxon>
        <taxon>Alphaproteobacteria</taxon>
        <taxon>Hyphomicrobiales</taxon>
        <taxon>Rhizobiaceae</taxon>
        <taxon>Rhizobium/Agrobacterium group</taxon>
        <taxon>Agrobacterium</taxon>
    </lineage>
</organism>
<dbReference type="SUPFAM" id="SSF101082">
    <property type="entry name" value="Typo IV secretion system protein TraC"/>
    <property type="match status" value="1"/>
</dbReference>
<gene>
    <name evidence="3" type="ORF">QE369_002082</name>
</gene>
<dbReference type="EMBL" id="JAVIZC010000002">
    <property type="protein sequence ID" value="MDR6101885.1"/>
    <property type="molecule type" value="Genomic_DNA"/>
</dbReference>
<dbReference type="Gene3D" id="1.20.58.430">
    <property type="entry name" value="Type IV secretion system, VirB5-domain"/>
    <property type="match status" value="1"/>
</dbReference>